<keyword evidence="2" id="KW-1185">Reference proteome</keyword>
<dbReference type="WBParaSite" id="Minc3s02655g31070">
    <property type="protein sequence ID" value="Minc3s02655g31070"/>
    <property type="gene ID" value="Minc3s02655g31070"/>
</dbReference>
<accession>A0A914N0J3</accession>
<protein>
    <submittedName>
        <fullName evidence="3">Candidate secreted effector</fullName>
    </submittedName>
</protein>
<organism evidence="2 3">
    <name type="scientific">Meloidogyne incognita</name>
    <name type="common">Southern root-knot nematode worm</name>
    <name type="synonym">Oxyuris incognita</name>
    <dbReference type="NCBI Taxonomy" id="6306"/>
    <lineage>
        <taxon>Eukaryota</taxon>
        <taxon>Metazoa</taxon>
        <taxon>Ecdysozoa</taxon>
        <taxon>Nematoda</taxon>
        <taxon>Chromadorea</taxon>
        <taxon>Rhabditida</taxon>
        <taxon>Tylenchina</taxon>
        <taxon>Tylenchomorpha</taxon>
        <taxon>Tylenchoidea</taxon>
        <taxon>Meloidogynidae</taxon>
        <taxon>Meloidogyninae</taxon>
        <taxon>Meloidogyne</taxon>
        <taxon>Meloidogyne incognita group</taxon>
    </lineage>
</organism>
<keyword evidence="1" id="KW-1133">Transmembrane helix</keyword>
<keyword evidence="1" id="KW-0812">Transmembrane</keyword>
<sequence>MEVHQDVDLALNLEVQEEANQAEQMEKNMLSVPFNFDLVITWLSRVWWMVHIECEWTITYMFIFIFNRKCMFA</sequence>
<name>A0A914N0J3_MELIC</name>
<evidence type="ECO:0000313" key="2">
    <source>
        <dbReference type="Proteomes" id="UP000887563"/>
    </source>
</evidence>
<keyword evidence="1" id="KW-0472">Membrane</keyword>
<evidence type="ECO:0000313" key="3">
    <source>
        <dbReference type="WBParaSite" id="Minc3s02655g31070"/>
    </source>
</evidence>
<dbReference type="AlphaFoldDB" id="A0A914N0J3"/>
<dbReference type="Proteomes" id="UP000887563">
    <property type="component" value="Unplaced"/>
</dbReference>
<evidence type="ECO:0000256" key="1">
    <source>
        <dbReference type="SAM" id="Phobius"/>
    </source>
</evidence>
<reference evidence="3" key="1">
    <citation type="submission" date="2022-11" db="UniProtKB">
        <authorList>
            <consortium name="WormBaseParasite"/>
        </authorList>
    </citation>
    <scope>IDENTIFICATION</scope>
</reference>
<feature type="transmembrane region" description="Helical" evidence="1">
    <location>
        <begin position="46"/>
        <end position="66"/>
    </location>
</feature>
<proteinExistence type="predicted"/>